<dbReference type="EMBL" id="NTJZ01000003">
    <property type="protein sequence ID" value="PDH34518.1"/>
    <property type="molecule type" value="Genomic_DNA"/>
</dbReference>
<dbReference type="AlphaFoldDB" id="A0A2A5WE09"/>
<dbReference type="InterPro" id="IPR006056">
    <property type="entry name" value="RidA"/>
</dbReference>
<dbReference type="CDD" id="cd00448">
    <property type="entry name" value="YjgF_YER057c_UK114_family"/>
    <property type="match status" value="1"/>
</dbReference>
<comment type="caution">
    <text evidence="2">The sequence shown here is derived from an EMBL/GenBank/DDBJ whole genome shotgun (WGS) entry which is preliminary data.</text>
</comment>
<dbReference type="FunFam" id="3.30.1330.40:FF:000001">
    <property type="entry name" value="L-PSP family endoribonuclease"/>
    <property type="match status" value="1"/>
</dbReference>
<organism evidence="2 3">
    <name type="scientific">OM182 bacterium MED-G28</name>
    <dbReference type="NCBI Taxonomy" id="1986256"/>
    <lineage>
        <taxon>Bacteria</taxon>
        <taxon>Pseudomonadati</taxon>
        <taxon>Pseudomonadota</taxon>
        <taxon>Gammaproteobacteria</taxon>
        <taxon>OMG group</taxon>
        <taxon>OM182 clade</taxon>
    </lineage>
</organism>
<dbReference type="GO" id="GO:0005829">
    <property type="term" value="C:cytosol"/>
    <property type="evidence" value="ECO:0007669"/>
    <property type="project" value="TreeGrafter"/>
</dbReference>
<dbReference type="Proteomes" id="UP000219329">
    <property type="component" value="Unassembled WGS sequence"/>
</dbReference>
<dbReference type="PANTHER" id="PTHR11803:SF39">
    <property type="entry name" value="2-IMINOBUTANOATE_2-IMINOPROPANOATE DEAMINASE"/>
    <property type="match status" value="1"/>
</dbReference>
<dbReference type="NCBIfam" id="TIGR00004">
    <property type="entry name" value="Rid family detoxifying hydrolase"/>
    <property type="match status" value="1"/>
</dbReference>
<dbReference type="InterPro" id="IPR006175">
    <property type="entry name" value="YjgF/YER057c/UK114"/>
</dbReference>
<reference evidence="2 3" key="1">
    <citation type="submission" date="2017-08" db="EMBL/GenBank/DDBJ databases">
        <title>Fine stratification of microbial communities through a metagenomic profile of the photic zone.</title>
        <authorList>
            <person name="Haro-Moreno J.M."/>
            <person name="Lopez-Perez M."/>
            <person name="De La Torre J."/>
            <person name="Picazo A."/>
            <person name="Camacho A."/>
            <person name="Rodriguez-Valera F."/>
        </authorList>
    </citation>
    <scope>NUCLEOTIDE SEQUENCE [LARGE SCALE GENOMIC DNA]</scope>
    <source>
        <strain evidence="2">MED-G28</strain>
    </source>
</reference>
<protein>
    <submittedName>
        <fullName evidence="2">Reactive intermediate/imine deaminase</fullName>
    </submittedName>
</protein>
<dbReference type="Gene3D" id="3.30.1330.40">
    <property type="entry name" value="RutC-like"/>
    <property type="match status" value="1"/>
</dbReference>
<dbReference type="GO" id="GO:0019239">
    <property type="term" value="F:deaminase activity"/>
    <property type="evidence" value="ECO:0007669"/>
    <property type="project" value="TreeGrafter"/>
</dbReference>
<evidence type="ECO:0000313" key="2">
    <source>
        <dbReference type="EMBL" id="PDH34518.1"/>
    </source>
</evidence>
<dbReference type="InterPro" id="IPR035959">
    <property type="entry name" value="RutC-like_sf"/>
</dbReference>
<dbReference type="Pfam" id="PF01042">
    <property type="entry name" value="Ribonuc_L-PSP"/>
    <property type="match status" value="1"/>
</dbReference>
<comment type="similarity">
    <text evidence="1">Belongs to the RutC family.</text>
</comment>
<gene>
    <name evidence="2" type="ORF">CNF02_03935</name>
</gene>
<accession>A0A2A5WE09</accession>
<dbReference type="SUPFAM" id="SSF55298">
    <property type="entry name" value="YjgF-like"/>
    <property type="match status" value="1"/>
</dbReference>
<name>A0A2A5WE09_9GAMM</name>
<dbReference type="PANTHER" id="PTHR11803">
    <property type="entry name" value="2-IMINOBUTANOATE/2-IMINOPROPANOATE DEAMINASE RIDA"/>
    <property type="match status" value="1"/>
</dbReference>
<sequence>MKEKKAIQTSNAPAAIGPYSQAIKSGSLVFISGQIPLDPSSMELVDSSISEQSEQVFKNLSAVAEAAGGSLNDIVKLTIFLTDLNEFGVVNEIMAAHFNKPYPARATIEVSALPKGAAIEVEAILST</sequence>
<evidence type="ECO:0000313" key="3">
    <source>
        <dbReference type="Proteomes" id="UP000219329"/>
    </source>
</evidence>
<evidence type="ECO:0000256" key="1">
    <source>
        <dbReference type="ARBA" id="ARBA00010552"/>
    </source>
</evidence>
<proteinExistence type="inferred from homology"/>